<dbReference type="Proteomes" id="UP000812440">
    <property type="component" value="Chromosome 8_10"/>
</dbReference>
<protein>
    <submittedName>
        <fullName evidence="1">Uncharacterized protein</fullName>
    </submittedName>
</protein>
<dbReference type="AlphaFoldDB" id="A0A8T2JUM9"/>
<evidence type="ECO:0000313" key="2">
    <source>
        <dbReference type="Proteomes" id="UP000812440"/>
    </source>
</evidence>
<accession>A0A8T2JUM9</accession>
<name>A0A8T2JUM9_9PIPI</name>
<proteinExistence type="predicted"/>
<sequence>MLRWPEHCLLHRPTRTTCIGNCHGTLDRARLLPSNQRDHLWNPMCRITDCSLTHLPSFQGLLLPSQCFFPLSPHMFAQQLG</sequence>
<gene>
    <name evidence="1" type="ORF">GDO86_014441</name>
</gene>
<reference evidence="1" key="1">
    <citation type="thesis" date="2020" institute="ProQuest LLC" country="789 East Eisenhower Parkway, Ann Arbor, MI, USA">
        <title>Comparative Genomics and Chromosome Evolution.</title>
        <authorList>
            <person name="Mudd A.B."/>
        </authorList>
    </citation>
    <scope>NUCLEOTIDE SEQUENCE</scope>
    <source>
        <strain evidence="1">Female2</strain>
        <tissue evidence="1">Blood</tissue>
    </source>
</reference>
<comment type="caution">
    <text evidence="1">The sequence shown here is derived from an EMBL/GenBank/DDBJ whole genome shotgun (WGS) entry which is preliminary data.</text>
</comment>
<keyword evidence="2" id="KW-1185">Reference proteome</keyword>
<evidence type="ECO:0000313" key="1">
    <source>
        <dbReference type="EMBL" id="KAG8446997.1"/>
    </source>
</evidence>
<organism evidence="1 2">
    <name type="scientific">Hymenochirus boettgeri</name>
    <name type="common">Congo dwarf clawed frog</name>
    <dbReference type="NCBI Taxonomy" id="247094"/>
    <lineage>
        <taxon>Eukaryota</taxon>
        <taxon>Metazoa</taxon>
        <taxon>Chordata</taxon>
        <taxon>Craniata</taxon>
        <taxon>Vertebrata</taxon>
        <taxon>Euteleostomi</taxon>
        <taxon>Amphibia</taxon>
        <taxon>Batrachia</taxon>
        <taxon>Anura</taxon>
        <taxon>Pipoidea</taxon>
        <taxon>Pipidae</taxon>
        <taxon>Pipinae</taxon>
        <taxon>Hymenochirus</taxon>
    </lineage>
</organism>
<dbReference type="EMBL" id="JAACNH010000003">
    <property type="protein sequence ID" value="KAG8446997.1"/>
    <property type="molecule type" value="Genomic_DNA"/>
</dbReference>